<name>A0A376M8Y8_ECOLX</name>
<proteinExistence type="predicted"/>
<reference evidence="1 2" key="1">
    <citation type="submission" date="2018-06" db="EMBL/GenBank/DDBJ databases">
        <authorList>
            <consortium name="Pathogen Informatics"/>
            <person name="Doyle S."/>
        </authorList>
    </citation>
    <scope>NUCLEOTIDE SEQUENCE [LARGE SCALE GENOMIC DNA]</scope>
    <source>
        <strain evidence="1 2">NCTC7927</strain>
    </source>
</reference>
<evidence type="ECO:0000313" key="2">
    <source>
        <dbReference type="Proteomes" id="UP000254043"/>
    </source>
</evidence>
<sequence length="120" mass="13048">MFIDAAAGIDSRFTLQGDTARIFLVSARHASMVWRDLFCHRYGDGVSFRGTHIDAFFRRASSAAHTNARGLITVDLFCCTEAIARQVPEAGSEVLSSVIASGREVLTRGLIAGDDVLTRE</sequence>
<dbReference type="EMBL" id="UGAK01000003">
    <property type="protein sequence ID" value="STF94424.1"/>
    <property type="molecule type" value="Genomic_DNA"/>
</dbReference>
<dbReference type="Proteomes" id="UP000254043">
    <property type="component" value="Unassembled WGS sequence"/>
</dbReference>
<organism evidence="1 2">
    <name type="scientific">Escherichia coli</name>
    <dbReference type="NCBI Taxonomy" id="562"/>
    <lineage>
        <taxon>Bacteria</taxon>
        <taxon>Pseudomonadati</taxon>
        <taxon>Pseudomonadota</taxon>
        <taxon>Gammaproteobacteria</taxon>
        <taxon>Enterobacterales</taxon>
        <taxon>Enterobacteriaceae</taxon>
        <taxon>Escherichia</taxon>
    </lineage>
</organism>
<dbReference type="AlphaFoldDB" id="A0A376M8Y8"/>
<protein>
    <submittedName>
        <fullName evidence="1">Uncharacterized protein</fullName>
    </submittedName>
</protein>
<gene>
    <name evidence="1" type="ORF">NCTC7927_03271</name>
</gene>
<accession>A0A376M8Y8</accession>
<evidence type="ECO:0000313" key="1">
    <source>
        <dbReference type="EMBL" id="STF94424.1"/>
    </source>
</evidence>